<gene>
    <name evidence="4" type="primary">LOC123445488</name>
</gene>
<evidence type="ECO:0000256" key="2">
    <source>
        <dbReference type="PROSITE-ProRule" id="PRU00252"/>
    </source>
</evidence>
<dbReference type="GO" id="GO:0006260">
    <property type="term" value="P:DNA replication"/>
    <property type="evidence" value="ECO:0000318"/>
    <property type="project" value="GO_Central"/>
</dbReference>
<dbReference type="InterPro" id="IPR012340">
    <property type="entry name" value="NA-bd_OB-fold"/>
</dbReference>
<dbReference type="FunFam" id="2.40.50.140:FF:000330">
    <property type="entry name" value="Protein OSB2 chloroplastic"/>
    <property type="match status" value="1"/>
</dbReference>
<evidence type="ECO:0000256" key="1">
    <source>
        <dbReference type="ARBA" id="ARBA00023125"/>
    </source>
</evidence>
<evidence type="ECO:0008006" key="6">
    <source>
        <dbReference type="Google" id="ProtNLM"/>
    </source>
</evidence>
<dbReference type="AlphaFoldDB" id="A0A8I6WWI1"/>
<dbReference type="PROSITE" id="PS50935">
    <property type="entry name" value="SSB"/>
    <property type="match status" value="1"/>
</dbReference>
<dbReference type="Gramene" id="HORVU.MOREX.r2.3HG0266980.1">
    <property type="protein sequence ID" value="HORVU.MOREX.r2.3HG0266980.1"/>
    <property type="gene ID" value="HORVU.MOREX.r2.3HG0266980"/>
</dbReference>
<protein>
    <recommendedName>
        <fullName evidence="6">Single-stranded DNA-binding protein</fullName>
    </recommendedName>
</protein>
<feature type="region of interest" description="Disordered" evidence="3">
    <location>
        <begin position="326"/>
        <end position="420"/>
    </location>
</feature>
<keyword evidence="1 2" id="KW-0238">DNA-binding</keyword>
<dbReference type="GeneID" id="123445488"/>
<dbReference type="GO" id="GO:0003697">
    <property type="term" value="F:single-stranded DNA binding"/>
    <property type="evidence" value="ECO:0000318"/>
    <property type="project" value="GO_Central"/>
</dbReference>
<dbReference type="SUPFAM" id="SSF50249">
    <property type="entry name" value="Nucleic acid-binding proteins"/>
    <property type="match status" value="1"/>
</dbReference>
<reference evidence="4" key="2">
    <citation type="submission" date="2020-10" db="EMBL/GenBank/DDBJ databases">
        <authorList>
            <person name="Scholz U."/>
            <person name="Mascher M."/>
            <person name="Fiebig A."/>
        </authorList>
    </citation>
    <scope>NUCLEOTIDE SEQUENCE [LARGE SCALE GENOMIC DNA]</scope>
    <source>
        <strain evidence="4">cv. Morex</strain>
    </source>
</reference>
<reference evidence="5" key="1">
    <citation type="journal article" date="2012" name="Nature">
        <title>A physical, genetic and functional sequence assembly of the barley genome.</title>
        <authorList>
            <consortium name="The International Barley Genome Sequencing Consortium"/>
            <person name="Mayer K.F."/>
            <person name="Waugh R."/>
            <person name="Brown J.W."/>
            <person name="Schulman A."/>
            <person name="Langridge P."/>
            <person name="Platzer M."/>
            <person name="Fincher G.B."/>
            <person name="Muehlbauer G.J."/>
            <person name="Sato K."/>
            <person name="Close T.J."/>
            <person name="Wise R.P."/>
            <person name="Stein N."/>
        </authorList>
    </citation>
    <scope>NUCLEOTIDE SEQUENCE [LARGE SCALE GENOMIC DNA]</scope>
    <source>
        <strain evidence="5">cv. Morex</strain>
    </source>
</reference>
<name>A0A8I6WWI1_HORVV</name>
<reference evidence="4" key="3">
    <citation type="submission" date="2022-01" db="UniProtKB">
        <authorList>
            <consortium name="EnsemblPlants"/>
        </authorList>
    </citation>
    <scope>IDENTIFICATION</scope>
    <source>
        <strain evidence="4">subsp. vulgare</strain>
    </source>
</reference>
<feature type="compositionally biased region" description="Basic and acidic residues" evidence="3">
    <location>
        <begin position="364"/>
        <end position="382"/>
    </location>
</feature>
<proteinExistence type="predicted"/>
<dbReference type="Proteomes" id="UP000011116">
    <property type="component" value="Chromosome 3H"/>
</dbReference>
<dbReference type="KEGG" id="hvg:123445488"/>
<dbReference type="GO" id="GO:0090297">
    <property type="term" value="P:positive regulation of mitochondrial DNA replication"/>
    <property type="evidence" value="ECO:0000318"/>
    <property type="project" value="GO_Central"/>
</dbReference>
<dbReference type="PANTHER" id="PTHR10302:SF23">
    <property type="entry name" value="PROTEIN OSB4, CHLOROPLASTIC"/>
    <property type="match status" value="1"/>
</dbReference>
<dbReference type="EnsemblPlants" id="HORVU.MOREX.r3.3HG0319950.1">
    <property type="protein sequence ID" value="HORVU.MOREX.r3.3HG0319950.1"/>
    <property type="gene ID" value="HORVU.MOREX.r3.3HG0319950"/>
</dbReference>
<evidence type="ECO:0000313" key="5">
    <source>
        <dbReference type="Proteomes" id="UP000011116"/>
    </source>
</evidence>
<evidence type="ECO:0000313" key="4">
    <source>
        <dbReference type="EnsemblPlants" id="HORVU.MOREX.r3.3HG0319950.1"/>
    </source>
</evidence>
<feature type="compositionally biased region" description="Polar residues" evidence="3">
    <location>
        <begin position="350"/>
        <end position="362"/>
    </location>
</feature>
<accession>A0A8I6WWI1</accession>
<dbReference type="InterPro" id="IPR000424">
    <property type="entry name" value="Primosome_PriB/ssb"/>
</dbReference>
<dbReference type="SMR" id="A0A8I6WWI1"/>
<dbReference type="OMA" id="CFHIVAE"/>
<keyword evidence="5" id="KW-1185">Reference proteome</keyword>
<dbReference type="GO" id="GO:0008047">
    <property type="term" value="F:enzyme activator activity"/>
    <property type="evidence" value="ECO:0000318"/>
    <property type="project" value="GO_Central"/>
</dbReference>
<dbReference type="Gene3D" id="2.40.50.140">
    <property type="entry name" value="Nucleic acid-binding proteins"/>
    <property type="match status" value="1"/>
</dbReference>
<sequence length="420" mass="46012">MRHLARLLNHRLLLPSTATPSSAAAAFSTSRRASPNACRAKPRSPPPPTESTAEDAAGDDGYACPPPADPAAWQREKVPSELPRPPTIPFQPRVANAVRLVGAVGAPVQLQRLPDGRFSAVSVLVQDRRADFPKFWIPVIFQDDLAQIAASHLQENDLVYVSGQLTGDVPPFKHTDGQANIQVLAHLLSFVDSKAVETDLMVDEDEGFMEIAEAEKKVEQTKPISKYPANTFSGYKAKLDKFRTLWNDVLANPLNWTDNRAEKANGSKNPKYPDFKNKTSDEALWLGSAPPHVVEKLDGLTFSSGYNAAKTATTYKPFDSSMGRGTNTGWSKFKPSQAASPEKQKKEAESWQNLVESPQSWWDNRVDKRSPKAPDFKHKDTGEALWLSPRTPSWVTDALPPVKGGSKGGGAGRRPETLLS</sequence>
<dbReference type="InterPro" id="IPR011344">
    <property type="entry name" value="ssDNA-bd"/>
</dbReference>
<organism evidence="4 5">
    <name type="scientific">Hordeum vulgare subsp. vulgare</name>
    <name type="common">Domesticated barley</name>
    <dbReference type="NCBI Taxonomy" id="112509"/>
    <lineage>
        <taxon>Eukaryota</taxon>
        <taxon>Viridiplantae</taxon>
        <taxon>Streptophyta</taxon>
        <taxon>Embryophyta</taxon>
        <taxon>Tracheophyta</taxon>
        <taxon>Spermatophyta</taxon>
        <taxon>Magnoliopsida</taxon>
        <taxon>Liliopsida</taxon>
        <taxon>Poales</taxon>
        <taxon>Poaceae</taxon>
        <taxon>BOP clade</taxon>
        <taxon>Pooideae</taxon>
        <taxon>Triticodae</taxon>
        <taxon>Triticeae</taxon>
        <taxon>Hordeinae</taxon>
        <taxon>Hordeum</taxon>
    </lineage>
</organism>
<evidence type="ECO:0000256" key="3">
    <source>
        <dbReference type="SAM" id="MobiDB-lite"/>
    </source>
</evidence>
<dbReference type="GO" id="GO:0042645">
    <property type="term" value="C:mitochondrial nucleoid"/>
    <property type="evidence" value="ECO:0000318"/>
    <property type="project" value="GO_Central"/>
</dbReference>
<dbReference type="RefSeq" id="XP_044978410.1">
    <property type="nucleotide sequence ID" value="XM_045122475.1"/>
</dbReference>
<dbReference type="OrthoDB" id="669963at2759"/>
<dbReference type="Gramene" id="HORVU.MOREX.r3.3HG0319950.1">
    <property type="protein sequence ID" value="HORVU.MOREX.r3.3HG0319950.1"/>
    <property type="gene ID" value="HORVU.MOREX.r3.3HG0319950"/>
</dbReference>
<feature type="compositionally biased region" description="Low complexity" evidence="3">
    <location>
        <begin position="18"/>
        <end position="35"/>
    </location>
</feature>
<dbReference type="PANTHER" id="PTHR10302">
    <property type="entry name" value="SINGLE-STRANDED DNA-BINDING PROTEIN"/>
    <property type="match status" value="1"/>
</dbReference>
<feature type="region of interest" description="Disordered" evidence="3">
    <location>
        <begin position="18"/>
        <end position="89"/>
    </location>
</feature>